<dbReference type="Proteomes" id="UP001303473">
    <property type="component" value="Unassembled WGS sequence"/>
</dbReference>
<keyword evidence="2 3" id="KW-0040">ANK repeat</keyword>
<evidence type="ECO:0000256" key="2">
    <source>
        <dbReference type="ARBA" id="ARBA00023043"/>
    </source>
</evidence>
<reference evidence="7" key="1">
    <citation type="journal article" date="2023" name="Mol. Phylogenet. Evol.">
        <title>Genome-scale phylogeny and comparative genomics of the fungal order Sordariales.</title>
        <authorList>
            <person name="Hensen N."/>
            <person name="Bonometti L."/>
            <person name="Westerberg I."/>
            <person name="Brannstrom I.O."/>
            <person name="Guillou S."/>
            <person name="Cros-Aarteil S."/>
            <person name="Calhoun S."/>
            <person name="Haridas S."/>
            <person name="Kuo A."/>
            <person name="Mondo S."/>
            <person name="Pangilinan J."/>
            <person name="Riley R."/>
            <person name="LaButti K."/>
            <person name="Andreopoulos B."/>
            <person name="Lipzen A."/>
            <person name="Chen C."/>
            <person name="Yan M."/>
            <person name="Daum C."/>
            <person name="Ng V."/>
            <person name="Clum A."/>
            <person name="Steindorff A."/>
            <person name="Ohm R.A."/>
            <person name="Martin F."/>
            <person name="Silar P."/>
            <person name="Natvig D.O."/>
            <person name="Lalanne C."/>
            <person name="Gautier V."/>
            <person name="Ament-Velasquez S.L."/>
            <person name="Kruys A."/>
            <person name="Hutchinson M.I."/>
            <person name="Powell A.J."/>
            <person name="Barry K."/>
            <person name="Miller A.N."/>
            <person name="Grigoriev I.V."/>
            <person name="Debuchy R."/>
            <person name="Gladieux P."/>
            <person name="Hiltunen Thoren M."/>
            <person name="Johannesson H."/>
        </authorList>
    </citation>
    <scope>NUCLEOTIDE SEQUENCE [LARGE SCALE GENOMIC DNA]</scope>
    <source>
        <strain evidence="7">CBS 340.73</strain>
    </source>
</reference>
<dbReference type="SMART" id="SM00248">
    <property type="entry name" value="ANK"/>
    <property type="match status" value="13"/>
</dbReference>
<feature type="repeat" description="ANK" evidence="3">
    <location>
        <begin position="303"/>
        <end position="335"/>
    </location>
</feature>
<sequence>MSPASISALPTEIVVFVIENLDRLKDLSSLARSNRKLYSIVNPILYKRTVTIGDPWPLAWAAHCGVAGTLRKALTAGANPNYQFIDAMRATDWKKTNIALRAAAENEDNEVWESESEFNMDMDWSPETEDSDEPDSADTNQLSSNITDDFWGSHFPHDDDEDEDFVVDGGIERSTDAGSSTLDDHEPDITGNPFMSHGSVVLRRFNPIHLAARKGHNEIIEVLLDHGANVNSFSECLCDCKRLYGLLNAAECPEDETLPPPWSPLHIAICHSHTDTAKLLLSRGASYSMEVPTDASEPLLVDSRITALHHAAAMGLVDLIRYLLDEGTTTQADIDIRDNRTLTPLYHAYANRRWDTTVRLLHELGADINVDTKLFLPYSTITPLGEACRLGHFDEADRLIDLGADVTRGYIATGSGRGLSPLHMCCMPSARPARDGRTRRAFEEDERGARRMRTMEKLLAKGASLDATDCSGDTPLIAAAQNHIVPSIKALIKAGANIHVRNAVGRNAVMQAITGPQNALLYPPYSRPEVVAQTLQELLDAGVRIEDTDSDGNTVLHLGFKSSVSSFVAKSTLRRLLNKPGVSSLFLVRNKDGHTPLQLAFNTRNLDACEILIRRGCLRGGIDRSDLVSMFKDALSMGEAAMDFVLDLDTEGFLSSDATLFSELIAKDGYSALRVAQVIATRGLPPLPAADLTRLLTLAIRYGEIAMAYRILEAGADVNQPNTDGQSPLAAFILNQVPFGSYLADDFLRALLDRGADIHGRISPQRCQPMRILAYVIERGTEHEAEGALTLMLEKQPLANDARAVGGFYLHHAFVIVPHHRRPSERIIHMLLKSGASTSEINADGDTPLSVLLKNLCAERSFTWRYHSFIKALLGPDVDINRKNNDGKSIADYLAELMSPRSGSSLSRPTFLSRRIKLLDAEGGGKTIHFLPRPHRRVRPNTVMGS</sequence>
<dbReference type="PROSITE" id="PS50181">
    <property type="entry name" value="FBOX"/>
    <property type="match status" value="1"/>
</dbReference>
<accession>A0AAN6NCG4</accession>
<dbReference type="PROSITE" id="PS50088">
    <property type="entry name" value="ANK_REPEAT"/>
    <property type="match status" value="6"/>
</dbReference>
<feature type="domain" description="F-box" evidence="5">
    <location>
        <begin position="3"/>
        <end position="49"/>
    </location>
</feature>
<evidence type="ECO:0000256" key="4">
    <source>
        <dbReference type="SAM" id="MobiDB-lite"/>
    </source>
</evidence>
<dbReference type="Pfam" id="PF12796">
    <property type="entry name" value="Ank_2"/>
    <property type="match status" value="2"/>
</dbReference>
<dbReference type="PROSITE" id="PS50297">
    <property type="entry name" value="ANK_REP_REGION"/>
    <property type="match status" value="5"/>
</dbReference>
<dbReference type="InterPro" id="IPR002110">
    <property type="entry name" value="Ankyrin_rpt"/>
</dbReference>
<dbReference type="Pfam" id="PF00023">
    <property type="entry name" value="Ank"/>
    <property type="match status" value="1"/>
</dbReference>
<dbReference type="AlphaFoldDB" id="A0AAN6NCG4"/>
<protein>
    <submittedName>
        <fullName evidence="6">Ankyrin repeat protein</fullName>
    </submittedName>
</protein>
<comment type="caution">
    <text evidence="6">The sequence shown here is derived from an EMBL/GenBank/DDBJ whole genome shotgun (WGS) entry which is preliminary data.</text>
</comment>
<keyword evidence="7" id="KW-1185">Reference proteome</keyword>
<organism evidence="6 7">
    <name type="scientific">Diplogelasinospora grovesii</name>
    <dbReference type="NCBI Taxonomy" id="303347"/>
    <lineage>
        <taxon>Eukaryota</taxon>
        <taxon>Fungi</taxon>
        <taxon>Dikarya</taxon>
        <taxon>Ascomycota</taxon>
        <taxon>Pezizomycotina</taxon>
        <taxon>Sordariomycetes</taxon>
        <taxon>Sordariomycetidae</taxon>
        <taxon>Sordariales</taxon>
        <taxon>Diplogelasinosporaceae</taxon>
        <taxon>Diplogelasinospora</taxon>
    </lineage>
</organism>
<feature type="compositionally biased region" description="Acidic residues" evidence="4">
    <location>
        <begin position="105"/>
        <end position="136"/>
    </location>
</feature>
<dbReference type="SUPFAM" id="SSF48403">
    <property type="entry name" value="Ankyrin repeat"/>
    <property type="match status" value="2"/>
</dbReference>
<evidence type="ECO:0000256" key="1">
    <source>
        <dbReference type="ARBA" id="ARBA00022737"/>
    </source>
</evidence>
<feature type="region of interest" description="Disordered" evidence="4">
    <location>
        <begin position="104"/>
        <end position="143"/>
    </location>
</feature>
<dbReference type="PANTHER" id="PTHR24189:SF50">
    <property type="entry name" value="ANKYRIN REPEAT AND SOCS BOX PROTEIN 2"/>
    <property type="match status" value="1"/>
</dbReference>
<dbReference type="Gene3D" id="1.25.40.20">
    <property type="entry name" value="Ankyrin repeat-containing domain"/>
    <property type="match status" value="5"/>
</dbReference>
<feature type="repeat" description="ANK" evidence="3">
    <location>
        <begin position="203"/>
        <end position="235"/>
    </location>
</feature>
<gene>
    <name evidence="6" type="ORF">QBC46DRAFT_307542</name>
</gene>
<name>A0AAN6NCG4_9PEZI</name>
<evidence type="ECO:0000259" key="5">
    <source>
        <dbReference type="PROSITE" id="PS50181"/>
    </source>
</evidence>
<feature type="repeat" description="ANK" evidence="3">
    <location>
        <begin position="592"/>
        <end position="616"/>
    </location>
</feature>
<feature type="repeat" description="ANK" evidence="3">
    <location>
        <begin position="340"/>
        <end position="373"/>
    </location>
</feature>
<dbReference type="EMBL" id="MU853767">
    <property type="protein sequence ID" value="KAK3943224.1"/>
    <property type="molecule type" value="Genomic_DNA"/>
</dbReference>
<feature type="repeat" description="ANK" evidence="3">
    <location>
        <begin position="260"/>
        <end position="292"/>
    </location>
</feature>
<evidence type="ECO:0000256" key="3">
    <source>
        <dbReference type="PROSITE-ProRule" id="PRU00023"/>
    </source>
</evidence>
<dbReference type="InterPro" id="IPR036770">
    <property type="entry name" value="Ankyrin_rpt-contain_sf"/>
</dbReference>
<proteinExistence type="predicted"/>
<keyword evidence="1" id="KW-0677">Repeat</keyword>
<dbReference type="InterPro" id="IPR001810">
    <property type="entry name" value="F-box_dom"/>
</dbReference>
<dbReference type="InterPro" id="IPR050745">
    <property type="entry name" value="Multifunctional_regulatory"/>
</dbReference>
<feature type="repeat" description="ANK" evidence="3">
    <location>
        <begin position="471"/>
        <end position="503"/>
    </location>
</feature>
<evidence type="ECO:0000313" key="6">
    <source>
        <dbReference type="EMBL" id="KAK3943224.1"/>
    </source>
</evidence>
<dbReference type="PANTHER" id="PTHR24189">
    <property type="entry name" value="MYOTROPHIN"/>
    <property type="match status" value="1"/>
</dbReference>
<evidence type="ECO:0000313" key="7">
    <source>
        <dbReference type="Proteomes" id="UP001303473"/>
    </source>
</evidence>